<organism evidence="1 2">
    <name type="scientific">Trichogramma kaykai</name>
    <dbReference type="NCBI Taxonomy" id="54128"/>
    <lineage>
        <taxon>Eukaryota</taxon>
        <taxon>Metazoa</taxon>
        <taxon>Ecdysozoa</taxon>
        <taxon>Arthropoda</taxon>
        <taxon>Hexapoda</taxon>
        <taxon>Insecta</taxon>
        <taxon>Pterygota</taxon>
        <taxon>Neoptera</taxon>
        <taxon>Endopterygota</taxon>
        <taxon>Hymenoptera</taxon>
        <taxon>Apocrita</taxon>
        <taxon>Proctotrupomorpha</taxon>
        <taxon>Chalcidoidea</taxon>
        <taxon>Trichogrammatidae</taxon>
        <taxon>Trichogramma</taxon>
    </lineage>
</organism>
<gene>
    <name evidence="1" type="ORF">TKK_002996</name>
</gene>
<dbReference type="EMBL" id="JBJJXI010000025">
    <property type="protein sequence ID" value="KAL3404535.1"/>
    <property type="molecule type" value="Genomic_DNA"/>
</dbReference>
<proteinExistence type="predicted"/>
<protein>
    <submittedName>
        <fullName evidence="1">Uncharacterized protein</fullName>
    </submittedName>
</protein>
<sequence length="192" mass="22485">MSSFVFPTFDSFDECLKSWVFYDHWKLEVASGLVAVVERLEERGYELDRSDALTIMRLFDEYDSLNKEDDSWSHSEECSMKKITIKPNLSLYDLIQLPPKPAGKLITHADYMNFARSYGLGRFPLQLIEKCCAPLCEIISRKFFLEWALDPLVELLHYRLPILCCDKIVNKLRNKDLMNICFAAERLRTQKN</sequence>
<reference evidence="1 2" key="1">
    <citation type="journal article" date="2024" name="bioRxiv">
        <title>A reference genome for Trichogramma kaykai: A tiny desert-dwelling parasitoid wasp with competing sex-ratio distorters.</title>
        <authorList>
            <person name="Culotta J."/>
            <person name="Lindsey A.R."/>
        </authorList>
    </citation>
    <scope>NUCLEOTIDE SEQUENCE [LARGE SCALE GENOMIC DNA]</scope>
    <source>
        <strain evidence="1 2">KSX58</strain>
    </source>
</reference>
<comment type="caution">
    <text evidence="1">The sequence shown here is derived from an EMBL/GenBank/DDBJ whole genome shotgun (WGS) entry which is preliminary data.</text>
</comment>
<dbReference type="Proteomes" id="UP001627154">
    <property type="component" value="Unassembled WGS sequence"/>
</dbReference>
<name>A0ABD2XGU7_9HYME</name>
<keyword evidence="2" id="KW-1185">Reference proteome</keyword>
<dbReference type="AlphaFoldDB" id="A0ABD2XGU7"/>
<evidence type="ECO:0000313" key="1">
    <source>
        <dbReference type="EMBL" id="KAL3404535.1"/>
    </source>
</evidence>
<accession>A0ABD2XGU7</accession>
<evidence type="ECO:0000313" key="2">
    <source>
        <dbReference type="Proteomes" id="UP001627154"/>
    </source>
</evidence>